<organism evidence="15 16">
    <name type="scientific">Emergencia timonensis</name>
    <dbReference type="NCBI Taxonomy" id="1776384"/>
    <lineage>
        <taxon>Bacteria</taxon>
        <taxon>Bacillati</taxon>
        <taxon>Bacillota</taxon>
        <taxon>Clostridia</taxon>
        <taxon>Peptostreptococcales</taxon>
        <taxon>Anaerovoracaceae</taxon>
        <taxon>Emergencia</taxon>
    </lineage>
</organism>
<proteinExistence type="inferred from homology"/>
<dbReference type="GO" id="GO:0006270">
    <property type="term" value="P:DNA replication initiation"/>
    <property type="evidence" value="ECO:0007669"/>
    <property type="project" value="TreeGrafter"/>
</dbReference>
<keyword evidence="16" id="KW-1185">Reference proteome</keyword>
<feature type="binding site" evidence="12">
    <location>
        <position position="415"/>
    </location>
    <ligand>
        <name>Zn(2+)</name>
        <dbReference type="ChEBI" id="CHEBI:29105"/>
        <label>1</label>
    </ligand>
</feature>
<comment type="subunit">
    <text evidence="12">Component of the replication restart primosome.</text>
</comment>
<keyword evidence="8 12" id="KW-0067">ATP-binding</keyword>
<comment type="caution">
    <text evidence="15">The sequence shown here is derived from an EMBL/GenBank/DDBJ whole genome shotgun (WGS) entry which is preliminary data.</text>
</comment>
<evidence type="ECO:0000313" key="16">
    <source>
        <dbReference type="Proteomes" id="UP000284841"/>
    </source>
</evidence>
<dbReference type="PROSITE" id="PS51194">
    <property type="entry name" value="HELICASE_CTER"/>
    <property type="match status" value="1"/>
</dbReference>
<dbReference type="GO" id="GO:0006269">
    <property type="term" value="P:DNA replication, synthesis of primer"/>
    <property type="evidence" value="ECO:0007669"/>
    <property type="project" value="UniProtKB-KW"/>
</dbReference>
<evidence type="ECO:0000256" key="7">
    <source>
        <dbReference type="ARBA" id="ARBA00022833"/>
    </source>
</evidence>
<dbReference type="CDD" id="cd17929">
    <property type="entry name" value="DEXHc_priA"/>
    <property type="match status" value="1"/>
</dbReference>
<dbReference type="GO" id="GO:1990077">
    <property type="term" value="C:primosome complex"/>
    <property type="evidence" value="ECO:0007669"/>
    <property type="project" value="UniProtKB-UniRule"/>
</dbReference>
<feature type="domain" description="Helicase C-terminal" evidence="14">
    <location>
        <begin position="407"/>
        <end position="564"/>
    </location>
</feature>
<dbReference type="SUPFAM" id="SSF158997">
    <property type="entry name" value="Trm112p-like"/>
    <property type="match status" value="1"/>
</dbReference>
<dbReference type="InterPro" id="IPR042115">
    <property type="entry name" value="PriA_3primeBD_sf"/>
</dbReference>
<dbReference type="AlphaFoldDB" id="A0A415E462"/>
<dbReference type="Pfam" id="PF18319">
    <property type="entry name" value="Zn_ribbon_PriA"/>
    <property type="match status" value="1"/>
</dbReference>
<keyword evidence="2 12" id="KW-0235">DNA replication</keyword>
<dbReference type="GO" id="GO:0005524">
    <property type="term" value="F:ATP binding"/>
    <property type="evidence" value="ECO:0007669"/>
    <property type="project" value="UniProtKB-UniRule"/>
</dbReference>
<evidence type="ECO:0000256" key="4">
    <source>
        <dbReference type="ARBA" id="ARBA00022741"/>
    </source>
</evidence>
<dbReference type="SUPFAM" id="SSF52540">
    <property type="entry name" value="P-loop containing nucleoside triphosphate hydrolases"/>
    <property type="match status" value="1"/>
</dbReference>
<dbReference type="Gene3D" id="3.40.1440.60">
    <property type="entry name" value="PriA, 3(prime) DNA-binding domain"/>
    <property type="match status" value="1"/>
</dbReference>
<evidence type="ECO:0000256" key="2">
    <source>
        <dbReference type="ARBA" id="ARBA00022705"/>
    </source>
</evidence>
<feature type="binding site" evidence="12">
    <location>
        <position position="412"/>
    </location>
    <ligand>
        <name>Zn(2+)</name>
        <dbReference type="ChEBI" id="CHEBI:29105"/>
        <label>1</label>
    </ligand>
</feature>
<feature type="binding site" evidence="12">
    <location>
        <position position="399"/>
    </location>
    <ligand>
        <name>Zn(2+)</name>
        <dbReference type="ChEBI" id="CHEBI:29105"/>
        <label>2</label>
    </ligand>
</feature>
<dbReference type="SMART" id="SM00490">
    <property type="entry name" value="HELICc"/>
    <property type="match status" value="1"/>
</dbReference>
<dbReference type="EC" id="5.6.2.4" evidence="12"/>
<name>A0A415E462_9FIRM</name>
<keyword evidence="9 12" id="KW-0238">DNA-binding</keyword>
<dbReference type="InterPro" id="IPR011545">
    <property type="entry name" value="DEAD/DEAH_box_helicase_dom"/>
</dbReference>
<feature type="binding site" evidence="12">
    <location>
        <position position="381"/>
    </location>
    <ligand>
        <name>Zn(2+)</name>
        <dbReference type="ChEBI" id="CHEBI:29105"/>
        <label>2</label>
    </ligand>
</feature>
<dbReference type="GO" id="GO:0006302">
    <property type="term" value="P:double-strand break repair"/>
    <property type="evidence" value="ECO:0007669"/>
    <property type="project" value="InterPro"/>
</dbReference>
<comment type="function">
    <text evidence="12">Initiates the restart of stalled replication forks, which reloads the replicative helicase on sites other than the origin of replication. Recognizes and binds to abandoned replication forks and remodels them to uncover a helicase loading site. Promotes assembly of the primosome at these replication forks.</text>
</comment>
<evidence type="ECO:0000256" key="5">
    <source>
        <dbReference type="ARBA" id="ARBA00022801"/>
    </source>
</evidence>
<feature type="domain" description="Helicase ATP-binding" evidence="13">
    <location>
        <begin position="143"/>
        <end position="310"/>
    </location>
</feature>
<dbReference type="EMBL" id="QRMS01000002">
    <property type="protein sequence ID" value="RHJ88422.1"/>
    <property type="molecule type" value="Genomic_DNA"/>
</dbReference>
<dbReference type="PROSITE" id="PS51192">
    <property type="entry name" value="HELICASE_ATP_BIND_1"/>
    <property type="match status" value="1"/>
</dbReference>
<comment type="catalytic activity">
    <reaction evidence="12">
        <text>Couples ATP hydrolysis with the unwinding of duplex DNA by translocating in the 3'-5' direction.</text>
        <dbReference type="EC" id="5.6.2.4"/>
    </reaction>
</comment>
<keyword evidence="5 12" id="KW-0378">Hydrolase</keyword>
<sequence>MKYINVVIDNNSRHTDTYYTYGTSLDVKKGDIVKVPFNRGNKLKSAYVFQDDVVPECDPAIIKEIESLDGNISLTSEIMDTCIWMKRRYGIKYLDAVKCFAPNGKPAKEGKEKEPYKDVAGEPQIIKQLTDEQAMALAQIRQAVQEGRQENFLIHGVTSSGKTEVYMQTIAEVIAAGKTAIMLVPEIALTKQITDRFIARFGKENIAVLHSKLTKRERFDEWMRIRKGQAKIVIGARLGVFAPLDNIGVIILDEEHEATYKSDMTPKYDTVDIALKRLMYFDGILILGSATPSVVSYQRAREGIYHLIELKQRYNNTPLPKVELVDMREELKAGNRTIFSDRLYRKSVEALEKGKQIILFLNRRGYSTFISCRECGEVLQCPQCGISLTYHKRENAGICHYCGRKFRVPDSCPTCGSHYIKYFGTGTEKVEEFTRELFPDKNIERLDLDTAKNNREINRIIGNFSKGRTDILIGTQLVAKGLDFKNVGLVGVVSADVSLNVPDYRSTERTFQLVTQVAGRAGRGGEEGLVIVQSYTPDNFALTTAAEHDYKKFFDMEIKIREFMDYPPFSDLILVEFTSEDETEAIETAEKCKEYLIRCKIEGKGENIFAPKLSTNFKGKESFRYYILIKCPKGFRNKYIYYIDTFGEMLTGQKCRCSMIIDVNPYSTF</sequence>
<keyword evidence="1 12" id="KW-0639">Primosome</keyword>
<dbReference type="Pfam" id="PF17764">
    <property type="entry name" value="PriA_3primeBD"/>
    <property type="match status" value="1"/>
</dbReference>
<dbReference type="Gene3D" id="3.40.50.300">
    <property type="entry name" value="P-loop containing nucleotide triphosphate hydrolases"/>
    <property type="match status" value="2"/>
</dbReference>
<evidence type="ECO:0000313" key="15">
    <source>
        <dbReference type="EMBL" id="RHJ88422.1"/>
    </source>
</evidence>
<evidence type="ECO:0000259" key="13">
    <source>
        <dbReference type="PROSITE" id="PS51192"/>
    </source>
</evidence>
<evidence type="ECO:0000256" key="6">
    <source>
        <dbReference type="ARBA" id="ARBA00022806"/>
    </source>
</evidence>
<gene>
    <name evidence="12 15" type="primary">priA</name>
    <name evidence="15" type="ORF">DW099_08460</name>
</gene>
<dbReference type="InterPro" id="IPR040498">
    <property type="entry name" value="PriA_CRR"/>
</dbReference>
<evidence type="ECO:0000256" key="9">
    <source>
        <dbReference type="ARBA" id="ARBA00023125"/>
    </source>
</evidence>
<dbReference type="FunFam" id="3.40.50.300:FF:000489">
    <property type="entry name" value="Primosome assembly protein PriA"/>
    <property type="match status" value="1"/>
</dbReference>
<dbReference type="Pfam" id="PF18074">
    <property type="entry name" value="PriA_C"/>
    <property type="match status" value="1"/>
</dbReference>
<dbReference type="InterPro" id="IPR005259">
    <property type="entry name" value="PriA"/>
</dbReference>
<accession>A0A415E462</accession>
<dbReference type="GO" id="GO:0008270">
    <property type="term" value="F:zinc ion binding"/>
    <property type="evidence" value="ECO:0007669"/>
    <property type="project" value="UniProtKB-UniRule"/>
</dbReference>
<evidence type="ECO:0000256" key="1">
    <source>
        <dbReference type="ARBA" id="ARBA00022515"/>
    </source>
</evidence>
<evidence type="ECO:0000259" key="14">
    <source>
        <dbReference type="PROSITE" id="PS51194"/>
    </source>
</evidence>
<dbReference type="PANTHER" id="PTHR30580:SF0">
    <property type="entry name" value="PRIMOSOMAL PROTEIN N"/>
    <property type="match status" value="1"/>
</dbReference>
<dbReference type="Pfam" id="PF00270">
    <property type="entry name" value="DEAD"/>
    <property type="match status" value="1"/>
</dbReference>
<dbReference type="OrthoDB" id="9759544at2"/>
<dbReference type="SMART" id="SM00487">
    <property type="entry name" value="DEXDc"/>
    <property type="match status" value="1"/>
</dbReference>
<reference evidence="15 16" key="1">
    <citation type="submission" date="2018-08" db="EMBL/GenBank/DDBJ databases">
        <title>A genome reference for cultivated species of the human gut microbiota.</title>
        <authorList>
            <person name="Zou Y."/>
            <person name="Xue W."/>
            <person name="Luo G."/>
        </authorList>
    </citation>
    <scope>NUCLEOTIDE SEQUENCE [LARGE SCALE GENOMIC DNA]</scope>
    <source>
        <strain evidence="15 16">AM07-24</strain>
    </source>
</reference>
<dbReference type="GO" id="GO:0016887">
    <property type="term" value="F:ATP hydrolysis activity"/>
    <property type="evidence" value="ECO:0007669"/>
    <property type="project" value="RHEA"/>
</dbReference>
<dbReference type="InterPro" id="IPR014001">
    <property type="entry name" value="Helicase_ATP-bd"/>
</dbReference>
<evidence type="ECO:0000256" key="10">
    <source>
        <dbReference type="ARBA" id="ARBA00023235"/>
    </source>
</evidence>
<evidence type="ECO:0000256" key="11">
    <source>
        <dbReference type="ARBA" id="ARBA00048988"/>
    </source>
</evidence>
<feature type="binding site" evidence="12">
    <location>
        <position position="402"/>
    </location>
    <ligand>
        <name>Zn(2+)</name>
        <dbReference type="ChEBI" id="CHEBI:29105"/>
        <label>2</label>
    </ligand>
</feature>
<evidence type="ECO:0000256" key="3">
    <source>
        <dbReference type="ARBA" id="ARBA00022723"/>
    </source>
</evidence>
<dbReference type="GO" id="GO:0003677">
    <property type="term" value="F:DNA binding"/>
    <property type="evidence" value="ECO:0007669"/>
    <property type="project" value="UniProtKB-UniRule"/>
</dbReference>
<protein>
    <recommendedName>
        <fullName evidence="12">Replication restart protein PriA</fullName>
    </recommendedName>
    <alternativeName>
        <fullName evidence="12">ATP-dependent DNA helicase PriA</fullName>
        <ecNumber evidence="12">5.6.2.4</ecNumber>
    </alternativeName>
    <alternativeName>
        <fullName evidence="12">DNA 3'-5' helicase PriA</fullName>
    </alternativeName>
</protein>
<dbReference type="InterPro" id="IPR027417">
    <property type="entry name" value="P-loop_NTPase"/>
</dbReference>
<dbReference type="InterPro" id="IPR041236">
    <property type="entry name" value="PriA_C"/>
</dbReference>
<dbReference type="InterPro" id="IPR001650">
    <property type="entry name" value="Helicase_C-like"/>
</dbReference>
<comment type="catalytic activity">
    <reaction evidence="11 12">
        <text>ATP + H2O = ADP + phosphate + H(+)</text>
        <dbReference type="Rhea" id="RHEA:13065"/>
        <dbReference type="ChEBI" id="CHEBI:15377"/>
        <dbReference type="ChEBI" id="CHEBI:15378"/>
        <dbReference type="ChEBI" id="CHEBI:30616"/>
        <dbReference type="ChEBI" id="CHEBI:43474"/>
        <dbReference type="ChEBI" id="CHEBI:456216"/>
        <dbReference type="EC" id="5.6.2.4"/>
    </reaction>
</comment>
<dbReference type="InterPro" id="IPR041222">
    <property type="entry name" value="PriA_3primeBD"/>
</dbReference>
<keyword evidence="3 12" id="KW-0479">Metal-binding</keyword>
<feature type="binding site" evidence="12">
    <location>
        <position position="375"/>
    </location>
    <ligand>
        <name>Zn(2+)</name>
        <dbReference type="ChEBI" id="CHEBI:29105"/>
        <label>1</label>
    </ligand>
</feature>
<dbReference type="STRING" id="1776384.GCA_900086585_04038"/>
<dbReference type="HAMAP" id="MF_00983">
    <property type="entry name" value="PriA"/>
    <property type="match status" value="1"/>
</dbReference>
<dbReference type="RefSeq" id="WP_118335096.1">
    <property type="nucleotide sequence ID" value="NZ_AP025567.1"/>
</dbReference>
<keyword evidence="10 12" id="KW-0413">Isomerase</keyword>
<feature type="binding site" evidence="12">
    <location>
        <position position="384"/>
    </location>
    <ligand>
        <name>Zn(2+)</name>
        <dbReference type="ChEBI" id="CHEBI:29105"/>
        <label>2</label>
    </ligand>
</feature>
<keyword evidence="4 12" id="KW-0547">Nucleotide-binding</keyword>
<keyword evidence="6 12" id="KW-0347">Helicase</keyword>
<dbReference type="GO" id="GO:0006310">
    <property type="term" value="P:DNA recombination"/>
    <property type="evidence" value="ECO:0007669"/>
    <property type="project" value="InterPro"/>
</dbReference>
<dbReference type="Proteomes" id="UP000284841">
    <property type="component" value="Unassembled WGS sequence"/>
</dbReference>
<evidence type="ECO:0000256" key="8">
    <source>
        <dbReference type="ARBA" id="ARBA00022840"/>
    </source>
</evidence>
<dbReference type="NCBIfam" id="TIGR00595">
    <property type="entry name" value="priA"/>
    <property type="match status" value="1"/>
</dbReference>
<comment type="similarity">
    <text evidence="12">Belongs to the helicase family. PriA subfamily.</text>
</comment>
<keyword evidence="7 12" id="KW-0862">Zinc</keyword>
<comment type="cofactor">
    <cofactor evidence="12">
        <name>Zn(2+)</name>
        <dbReference type="ChEBI" id="CHEBI:29105"/>
    </cofactor>
    <text evidence="12">Binds 2 zinc ions per subunit.</text>
</comment>
<dbReference type="GO" id="GO:0043138">
    <property type="term" value="F:3'-5' DNA helicase activity"/>
    <property type="evidence" value="ECO:0007669"/>
    <property type="project" value="UniProtKB-EC"/>
</dbReference>
<dbReference type="PANTHER" id="PTHR30580">
    <property type="entry name" value="PRIMOSOMAL PROTEIN N"/>
    <property type="match status" value="1"/>
</dbReference>
<feature type="binding site" evidence="12">
    <location>
        <position position="372"/>
    </location>
    <ligand>
        <name>Zn(2+)</name>
        <dbReference type="ChEBI" id="CHEBI:29105"/>
        <label>1</label>
    </ligand>
</feature>
<dbReference type="Pfam" id="PF00271">
    <property type="entry name" value="Helicase_C"/>
    <property type="match status" value="1"/>
</dbReference>
<evidence type="ECO:0000256" key="12">
    <source>
        <dbReference type="HAMAP-Rule" id="MF_00983"/>
    </source>
</evidence>